<dbReference type="PANTHER" id="PTHR10088:SF4">
    <property type="entry name" value="GLUCOKINASE REGULATORY PROTEIN"/>
    <property type="match status" value="1"/>
</dbReference>
<comment type="caution">
    <text evidence="14">The sequence shown here is derived from an EMBL/GenBank/DDBJ whole genome shotgun (WGS) entry which is preliminary data.</text>
</comment>
<feature type="active site" evidence="12">
    <location>
        <position position="115"/>
    </location>
</feature>
<evidence type="ECO:0000256" key="3">
    <source>
        <dbReference type="ARBA" id="ARBA00023277"/>
    </source>
</evidence>
<comment type="catalytic activity">
    <reaction evidence="4 12">
        <text>N-acetyl-D-muramate 6-phosphate + H2O = N-acetyl-D-glucosamine 6-phosphate + (R)-lactate</text>
        <dbReference type="Rhea" id="RHEA:26410"/>
        <dbReference type="ChEBI" id="CHEBI:15377"/>
        <dbReference type="ChEBI" id="CHEBI:16004"/>
        <dbReference type="ChEBI" id="CHEBI:57513"/>
        <dbReference type="ChEBI" id="CHEBI:58722"/>
        <dbReference type="EC" id="4.2.1.126"/>
    </reaction>
</comment>
<dbReference type="Gene3D" id="3.40.50.10490">
    <property type="entry name" value="Glucose-6-phosphate isomerase like protein, domain 1"/>
    <property type="match status" value="1"/>
</dbReference>
<gene>
    <name evidence="12" type="primary">murQ</name>
    <name evidence="14" type="ORF">B5G21_05800</name>
</gene>
<evidence type="ECO:0000256" key="5">
    <source>
        <dbReference type="ARBA" id="ARBA00060595"/>
    </source>
</evidence>
<evidence type="ECO:0000313" key="15">
    <source>
        <dbReference type="Proteomes" id="UP000196560"/>
    </source>
</evidence>
<dbReference type="HAMAP" id="MF_00068">
    <property type="entry name" value="MurQ"/>
    <property type="match status" value="1"/>
</dbReference>
<reference evidence="15" key="1">
    <citation type="submission" date="2017-04" db="EMBL/GenBank/DDBJ databases">
        <title>Function of individual gut microbiota members based on whole genome sequencing of pure cultures obtained from chicken caecum.</title>
        <authorList>
            <person name="Medvecky M."/>
            <person name="Cejkova D."/>
            <person name="Polansky O."/>
            <person name="Karasova D."/>
            <person name="Kubasova T."/>
            <person name="Cizek A."/>
            <person name="Rychlik I."/>
        </authorList>
    </citation>
    <scope>NUCLEOTIDE SEQUENCE [LARGE SCALE GENOMIC DNA]</scope>
    <source>
        <strain evidence="15">An70</strain>
    </source>
</reference>
<dbReference type="EMBL" id="NFHO01000005">
    <property type="protein sequence ID" value="OUN43103.1"/>
    <property type="molecule type" value="Genomic_DNA"/>
</dbReference>
<evidence type="ECO:0000259" key="13">
    <source>
        <dbReference type="PROSITE" id="PS51464"/>
    </source>
</evidence>
<dbReference type="AlphaFoldDB" id="A0A1Y3U2Q7"/>
<dbReference type="NCBIfam" id="NF009222">
    <property type="entry name" value="PRK12570.1"/>
    <property type="match status" value="1"/>
</dbReference>
<dbReference type="FunFam" id="1.10.8.1080:FF:000001">
    <property type="entry name" value="N-acetylmuramic acid 6-phosphate etherase"/>
    <property type="match status" value="1"/>
</dbReference>
<dbReference type="FunFam" id="3.40.50.10490:FF:000014">
    <property type="entry name" value="N-acetylmuramic acid 6-phosphate etherase"/>
    <property type="match status" value="1"/>
</dbReference>
<dbReference type="EC" id="4.2.1.126" evidence="8 12"/>
<dbReference type="InterPro" id="IPR005486">
    <property type="entry name" value="Glucokinase_regulatory_CS"/>
</dbReference>
<dbReference type="Proteomes" id="UP000196560">
    <property type="component" value="Unassembled WGS sequence"/>
</dbReference>
<comment type="subunit">
    <text evidence="1 12">Homodimer.</text>
</comment>
<evidence type="ECO:0000256" key="4">
    <source>
        <dbReference type="ARBA" id="ARBA00051747"/>
    </source>
</evidence>
<name>A0A1Y3U2Q7_9ACTN</name>
<dbReference type="UniPathway" id="UPA00342"/>
<keyword evidence="2 12" id="KW-0456">Lyase</keyword>
<dbReference type="PROSITE" id="PS51464">
    <property type="entry name" value="SIS"/>
    <property type="match status" value="1"/>
</dbReference>
<keyword evidence="15" id="KW-1185">Reference proteome</keyword>
<feature type="active site" description="Proton donor" evidence="12">
    <location>
        <position position="84"/>
    </location>
</feature>
<dbReference type="GO" id="GO:0016835">
    <property type="term" value="F:carbon-oxygen lyase activity"/>
    <property type="evidence" value="ECO:0007669"/>
    <property type="project" value="UniProtKB-UniRule"/>
</dbReference>
<evidence type="ECO:0000256" key="9">
    <source>
        <dbReference type="ARBA" id="ARBA00070061"/>
    </source>
</evidence>
<dbReference type="PANTHER" id="PTHR10088">
    <property type="entry name" value="GLUCOKINASE REGULATORY PROTEIN"/>
    <property type="match status" value="1"/>
</dbReference>
<protein>
    <recommendedName>
        <fullName evidence="9 12">N-acetylmuramic acid 6-phosphate etherase</fullName>
        <shortName evidence="12">MurNAc-6-P etherase</shortName>
        <ecNumber evidence="8 12">4.2.1.126</ecNumber>
    </recommendedName>
    <alternativeName>
        <fullName evidence="11 12">N-acetylmuramic acid 6-phosphate hydrolase</fullName>
    </alternativeName>
    <alternativeName>
        <fullName evidence="10 12">N-acetylmuramic acid 6-phosphate lyase</fullName>
    </alternativeName>
</protein>
<dbReference type="GO" id="GO:0046348">
    <property type="term" value="P:amino sugar catabolic process"/>
    <property type="evidence" value="ECO:0007669"/>
    <property type="project" value="InterPro"/>
</dbReference>
<dbReference type="NCBIfam" id="NF003915">
    <property type="entry name" value="PRK05441.1"/>
    <property type="match status" value="1"/>
</dbReference>
<comment type="miscellaneous">
    <text evidence="12">A lyase-type mechanism (elimination/hydration) is suggested for the cleavage of the lactyl ether bond of MurNAc 6-phosphate, with the formation of an alpha,beta-unsaturated aldehyde intermediate with (E)-stereochemistry, followed by the syn addition of water to give product.</text>
</comment>
<comment type="pathway">
    <text evidence="12">Amino-sugar metabolism; N-acetylmuramate degradation.</text>
</comment>
<keyword evidence="3 12" id="KW-0119">Carbohydrate metabolism</keyword>
<proteinExistence type="inferred from homology"/>
<dbReference type="GO" id="GO:0097367">
    <property type="term" value="F:carbohydrate derivative binding"/>
    <property type="evidence" value="ECO:0007669"/>
    <property type="project" value="InterPro"/>
</dbReference>
<dbReference type="Gene3D" id="1.10.8.1080">
    <property type="match status" value="1"/>
</dbReference>
<dbReference type="GO" id="GO:0097173">
    <property type="term" value="P:N-acetylmuramic acid catabolic process"/>
    <property type="evidence" value="ECO:0007669"/>
    <property type="project" value="UniProtKB-UniPathway"/>
</dbReference>
<comment type="pathway">
    <text evidence="5">Amino-sugar metabolism; 1,6-anhydro-N-acetylmuramate degradation.</text>
</comment>
<dbReference type="InterPro" id="IPR001347">
    <property type="entry name" value="SIS_dom"/>
</dbReference>
<dbReference type="NCBIfam" id="TIGR00274">
    <property type="entry name" value="N-acetylmuramic acid 6-phosphate etherase"/>
    <property type="match status" value="1"/>
</dbReference>
<dbReference type="CDD" id="cd05007">
    <property type="entry name" value="SIS_Etherase"/>
    <property type="match status" value="1"/>
</dbReference>
<evidence type="ECO:0000256" key="1">
    <source>
        <dbReference type="ARBA" id="ARBA00011738"/>
    </source>
</evidence>
<sequence>MVDLSTLTTESRNPNTMNLDEMTSLQIAQAMNREDAHAVEAVGMVLPLVAQAIDWAQESLAQGGRIIYMGAGTSGRLGVLDAVECPPTFGVSSSTVVGIMAGGSGAFVSAVEGAEDDADLGVEDLRAIDLDPRDLVVGLAASGRTPYVIGAIDYARSVGCRTIGIACNASSQVGAHADLAIEAVVGPEVLTGSTRLKAGTAQKLILNMISTGCMVRSGKAYQNLMVDVQQTNEKLRERAKGIVVSATGCTDQVAWDALDEAGGEVKTAIVMVLCGLSAVQAREQLAVAGGHVRKAIDS</sequence>
<evidence type="ECO:0000256" key="6">
    <source>
        <dbReference type="ARBA" id="ARBA00060672"/>
    </source>
</evidence>
<evidence type="ECO:0000256" key="12">
    <source>
        <dbReference type="HAMAP-Rule" id="MF_00068"/>
    </source>
</evidence>
<dbReference type="Pfam" id="PF22645">
    <property type="entry name" value="GKRP_SIS_N"/>
    <property type="match status" value="1"/>
</dbReference>
<evidence type="ECO:0000256" key="10">
    <source>
        <dbReference type="ARBA" id="ARBA00077905"/>
    </source>
</evidence>
<dbReference type="RefSeq" id="WP_087186387.1">
    <property type="nucleotide sequence ID" value="NZ_DBFBJE010000012.1"/>
</dbReference>
<comment type="function">
    <text evidence="12">Specifically catalyzes the cleavage of the D-lactyl ether substituent of MurNAc 6-phosphate, producing GlcNAc 6-phosphate and D-lactate.</text>
</comment>
<comment type="similarity">
    <text evidence="7 12">Belongs to the GCKR-like family. MurNAc-6-P etherase subfamily.</text>
</comment>
<evidence type="ECO:0000256" key="7">
    <source>
        <dbReference type="ARBA" id="ARBA00061234"/>
    </source>
</evidence>
<evidence type="ECO:0000256" key="11">
    <source>
        <dbReference type="ARBA" id="ARBA00084049"/>
    </source>
</evidence>
<dbReference type="InterPro" id="IPR046348">
    <property type="entry name" value="SIS_dom_sf"/>
</dbReference>
<comment type="pathway">
    <text evidence="6">Cell wall biogenesis.</text>
</comment>
<dbReference type="GO" id="GO:0009254">
    <property type="term" value="P:peptidoglycan turnover"/>
    <property type="evidence" value="ECO:0007669"/>
    <property type="project" value="TreeGrafter"/>
</dbReference>
<feature type="domain" description="SIS" evidence="13">
    <location>
        <begin position="56"/>
        <end position="219"/>
    </location>
</feature>
<accession>A0A1Y3U2Q7</accession>
<dbReference type="GO" id="GO:0016803">
    <property type="term" value="F:ether hydrolase activity"/>
    <property type="evidence" value="ECO:0007669"/>
    <property type="project" value="TreeGrafter"/>
</dbReference>
<evidence type="ECO:0000256" key="8">
    <source>
        <dbReference type="ARBA" id="ARBA00067056"/>
    </source>
</evidence>
<dbReference type="InterPro" id="IPR040190">
    <property type="entry name" value="MURQ/GCKR"/>
</dbReference>
<dbReference type="PROSITE" id="PS01272">
    <property type="entry name" value="GCKR"/>
    <property type="match status" value="1"/>
</dbReference>
<dbReference type="SUPFAM" id="SSF53697">
    <property type="entry name" value="SIS domain"/>
    <property type="match status" value="1"/>
</dbReference>
<evidence type="ECO:0000256" key="2">
    <source>
        <dbReference type="ARBA" id="ARBA00023239"/>
    </source>
</evidence>
<evidence type="ECO:0000313" key="14">
    <source>
        <dbReference type="EMBL" id="OUN43103.1"/>
    </source>
</evidence>
<organism evidence="14 15">
    <name type="scientific">Enorma massiliensis</name>
    <dbReference type="NCBI Taxonomy" id="1472761"/>
    <lineage>
        <taxon>Bacteria</taxon>
        <taxon>Bacillati</taxon>
        <taxon>Actinomycetota</taxon>
        <taxon>Coriobacteriia</taxon>
        <taxon>Coriobacteriales</taxon>
        <taxon>Coriobacteriaceae</taxon>
        <taxon>Enorma</taxon>
    </lineage>
</organism>
<dbReference type="InterPro" id="IPR005488">
    <property type="entry name" value="Etherase_MurQ"/>
</dbReference>